<comment type="caution">
    <text evidence="2">The sequence shown here is derived from an EMBL/GenBank/DDBJ whole genome shotgun (WGS) entry which is preliminary data.</text>
</comment>
<evidence type="ECO:0000256" key="1">
    <source>
        <dbReference type="SAM" id="SignalP"/>
    </source>
</evidence>
<dbReference type="Pfam" id="PF18966">
    <property type="entry name" value="Lipoprotein_23"/>
    <property type="match status" value="1"/>
</dbReference>
<evidence type="ECO:0000313" key="3">
    <source>
        <dbReference type="Proteomes" id="UP001151002"/>
    </source>
</evidence>
<reference evidence="2" key="1">
    <citation type="submission" date="2022-11" db="EMBL/GenBank/DDBJ databases">
        <authorList>
            <person name="Somphong A."/>
            <person name="Phongsopitanun W."/>
        </authorList>
    </citation>
    <scope>NUCLEOTIDE SEQUENCE</scope>
    <source>
        <strain evidence="2">Pm04-4</strain>
    </source>
</reference>
<name>A0ABT4ASL1_9ACTN</name>
<dbReference type="PROSITE" id="PS51257">
    <property type="entry name" value="PROKAR_LIPOPROTEIN"/>
    <property type="match status" value="1"/>
</dbReference>
<sequence length="203" mass="21201">MRPPARAAHVAALATAVLFLGACQGEDTAAPTAASPAAPAVPESAKVGGASSPCALPVTFGVAEDWKAKAVEQDEGDEVFEAFAKRGPMTMVCEIDAKPAGLIGFLRVWTGKGGDARENLTAFIGKRALKPVFTEAQIGGRPGLEVVYEQKSQLDDEIEPERAFVVDTGQGLVAVSLDSFDSSEYEDMLPAYDLAKSSLTVNG</sequence>
<dbReference type="RefSeq" id="WP_267561087.1">
    <property type="nucleotide sequence ID" value="NZ_JAPNTZ010000001.1"/>
</dbReference>
<gene>
    <name evidence="2" type="ORF">OWR29_04410</name>
</gene>
<dbReference type="InterPro" id="IPR044058">
    <property type="entry name" value="Lipoprotein_23"/>
</dbReference>
<keyword evidence="1" id="KW-0732">Signal</keyword>
<keyword evidence="3" id="KW-1185">Reference proteome</keyword>
<feature type="chain" id="PRO_5045092730" evidence="1">
    <location>
        <begin position="30"/>
        <end position="203"/>
    </location>
</feature>
<evidence type="ECO:0000313" key="2">
    <source>
        <dbReference type="EMBL" id="MCY1137231.1"/>
    </source>
</evidence>
<accession>A0ABT4ASL1</accession>
<protein>
    <submittedName>
        <fullName evidence="2">Lipoprotein</fullName>
    </submittedName>
</protein>
<dbReference type="Proteomes" id="UP001151002">
    <property type="component" value="Unassembled WGS sequence"/>
</dbReference>
<dbReference type="EMBL" id="JAPNTZ010000001">
    <property type="protein sequence ID" value="MCY1137231.1"/>
    <property type="molecule type" value="Genomic_DNA"/>
</dbReference>
<feature type="signal peptide" evidence="1">
    <location>
        <begin position="1"/>
        <end position="29"/>
    </location>
</feature>
<keyword evidence="2" id="KW-0449">Lipoprotein</keyword>
<proteinExistence type="predicted"/>
<organism evidence="2 3">
    <name type="scientific">Paractinoplanes pyxinae</name>
    <dbReference type="NCBI Taxonomy" id="2997416"/>
    <lineage>
        <taxon>Bacteria</taxon>
        <taxon>Bacillati</taxon>
        <taxon>Actinomycetota</taxon>
        <taxon>Actinomycetes</taxon>
        <taxon>Micromonosporales</taxon>
        <taxon>Micromonosporaceae</taxon>
        <taxon>Paractinoplanes</taxon>
    </lineage>
</organism>